<evidence type="ECO:0000256" key="8">
    <source>
        <dbReference type="ARBA" id="ARBA00022741"/>
    </source>
</evidence>
<dbReference type="EMBL" id="OUUY01000109">
    <property type="protein sequence ID" value="SPQ01578.1"/>
    <property type="molecule type" value="Genomic_DNA"/>
</dbReference>
<comment type="subcellular location">
    <subcellularLocation>
        <location evidence="2">Cell membrane</location>
        <topology evidence="2">Multi-pass membrane protein</topology>
    </subcellularLocation>
</comment>
<dbReference type="CDD" id="cd00130">
    <property type="entry name" value="PAS"/>
    <property type="match status" value="1"/>
</dbReference>
<dbReference type="PRINTS" id="PR00344">
    <property type="entry name" value="BCTRLSENSOR"/>
</dbReference>
<dbReference type="GO" id="GO:0005524">
    <property type="term" value="F:ATP binding"/>
    <property type="evidence" value="ECO:0007669"/>
    <property type="project" value="UniProtKB-KW"/>
</dbReference>
<keyword evidence="12" id="KW-0902">Two-component regulatory system</keyword>
<evidence type="ECO:0000313" key="18">
    <source>
        <dbReference type="Proteomes" id="UP000245125"/>
    </source>
</evidence>
<feature type="domain" description="PAS" evidence="16">
    <location>
        <begin position="335"/>
        <end position="383"/>
    </location>
</feature>
<evidence type="ECO:0000256" key="11">
    <source>
        <dbReference type="ARBA" id="ARBA00022989"/>
    </source>
</evidence>
<evidence type="ECO:0000313" key="17">
    <source>
        <dbReference type="EMBL" id="SPQ01578.1"/>
    </source>
</evidence>
<dbReference type="InterPro" id="IPR033479">
    <property type="entry name" value="dCache_1"/>
</dbReference>
<evidence type="ECO:0000256" key="4">
    <source>
        <dbReference type="ARBA" id="ARBA00022475"/>
    </source>
</evidence>
<dbReference type="SUPFAM" id="SSF47384">
    <property type="entry name" value="Homodimeric domain of signal transducing histidine kinase"/>
    <property type="match status" value="1"/>
</dbReference>
<dbReference type="Pfam" id="PF00512">
    <property type="entry name" value="HisKA"/>
    <property type="match status" value="1"/>
</dbReference>
<dbReference type="PROSITE" id="PS50109">
    <property type="entry name" value="HIS_KIN"/>
    <property type="match status" value="1"/>
</dbReference>
<dbReference type="Proteomes" id="UP000245125">
    <property type="component" value="Unassembled WGS sequence"/>
</dbReference>
<dbReference type="Pfam" id="PF13426">
    <property type="entry name" value="PAS_9"/>
    <property type="match status" value="1"/>
</dbReference>
<dbReference type="GO" id="GO:0000155">
    <property type="term" value="F:phosphorelay sensor kinase activity"/>
    <property type="evidence" value="ECO:0007669"/>
    <property type="project" value="InterPro"/>
</dbReference>
<dbReference type="InterPro" id="IPR036097">
    <property type="entry name" value="HisK_dim/P_sf"/>
</dbReference>
<dbReference type="Gene3D" id="3.30.450.20">
    <property type="entry name" value="PAS domain"/>
    <property type="match status" value="3"/>
</dbReference>
<dbReference type="InterPro" id="IPR013656">
    <property type="entry name" value="PAS_4"/>
</dbReference>
<evidence type="ECO:0000256" key="6">
    <source>
        <dbReference type="ARBA" id="ARBA00022679"/>
    </source>
</evidence>
<evidence type="ECO:0000256" key="9">
    <source>
        <dbReference type="ARBA" id="ARBA00022777"/>
    </source>
</evidence>
<keyword evidence="18" id="KW-1185">Reference proteome</keyword>
<evidence type="ECO:0000259" key="15">
    <source>
        <dbReference type="PROSITE" id="PS50109"/>
    </source>
</evidence>
<keyword evidence="10" id="KW-0067">ATP-binding</keyword>
<dbReference type="PANTHER" id="PTHR43065">
    <property type="entry name" value="SENSOR HISTIDINE KINASE"/>
    <property type="match status" value="1"/>
</dbReference>
<proteinExistence type="predicted"/>
<protein>
    <recommendedName>
        <fullName evidence="3">histidine kinase</fullName>
        <ecNumber evidence="3">2.7.13.3</ecNumber>
    </recommendedName>
</protein>
<evidence type="ECO:0000256" key="14">
    <source>
        <dbReference type="SAM" id="Phobius"/>
    </source>
</evidence>
<evidence type="ECO:0000256" key="10">
    <source>
        <dbReference type="ARBA" id="ARBA00022840"/>
    </source>
</evidence>
<gene>
    <name evidence="17" type="ORF">NBG4_600002</name>
</gene>
<evidence type="ECO:0000259" key="16">
    <source>
        <dbReference type="PROSITE" id="PS50112"/>
    </source>
</evidence>
<feature type="transmembrane region" description="Helical" evidence="14">
    <location>
        <begin position="6"/>
        <end position="25"/>
    </location>
</feature>
<evidence type="ECO:0000256" key="7">
    <source>
        <dbReference type="ARBA" id="ARBA00022692"/>
    </source>
</evidence>
<keyword evidence="5" id="KW-0597">Phosphoprotein</keyword>
<keyword evidence="11 14" id="KW-1133">Transmembrane helix</keyword>
<dbReference type="PANTHER" id="PTHR43065:SF10">
    <property type="entry name" value="PEROXIDE STRESS-ACTIVATED HISTIDINE KINASE MAK3"/>
    <property type="match status" value="1"/>
</dbReference>
<evidence type="ECO:0000256" key="1">
    <source>
        <dbReference type="ARBA" id="ARBA00000085"/>
    </source>
</evidence>
<organism evidence="17 18">
    <name type="scientific">Candidatus Sulfobium mesophilum</name>
    <dbReference type="NCBI Taxonomy" id="2016548"/>
    <lineage>
        <taxon>Bacteria</taxon>
        <taxon>Pseudomonadati</taxon>
        <taxon>Nitrospirota</taxon>
        <taxon>Nitrospiria</taxon>
        <taxon>Nitrospirales</taxon>
        <taxon>Nitrospiraceae</taxon>
        <taxon>Candidatus Sulfobium</taxon>
    </lineage>
</organism>
<dbReference type="InterPro" id="IPR003594">
    <property type="entry name" value="HATPase_dom"/>
</dbReference>
<feature type="transmembrane region" description="Helical" evidence="14">
    <location>
        <begin position="289"/>
        <end position="308"/>
    </location>
</feature>
<dbReference type="Pfam" id="PF02518">
    <property type="entry name" value="HATPase_c"/>
    <property type="match status" value="1"/>
</dbReference>
<dbReference type="Gene3D" id="3.30.565.10">
    <property type="entry name" value="Histidine kinase-like ATPase, C-terminal domain"/>
    <property type="match status" value="1"/>
</dbReference>
<keyword evidence="13 14" id="KW-0472">Membrane</keyword>
<keyword evidence="6 17" id="KW-0808">Transferase</keyword>
<dbReference type="CDD" id="cd00082">
    <property type="entry name" value="HisKA"/>
    <property type="match status" value="1"/>
</dbReference>
<dbReference type="InterPro" id="IPR035965">
    <property type="entry name" value="PAS-like_dom_sf"/>
</dbReference>
<name>A0A2U3QJK5_9BACT</name>
<evidence type="ECO:0000256" key="3">
    <source>
        <dbReference type="ARBA" id="ARBA00012438"/>
    </source>
</evidence>
<dbReference type="InterPro" id="IPR036890">
    <property type="entry name" value="HATPase_C_sf"/>
</dbReference>
<dbReference type="OrthoDB" id="9805591at2"/>
<dbReference type="Pfam" id="PF08448">
    <property type="entry name" value="PAS_4"/>
    <property type="match status" value="1"/>
</dbReference>
<dbReference type="InterPro" id="IPR005467">
    <property type="entry name" value="His_kinase_dom"/>
</dbReference>
<sequence>MKTNIFLFILVIFIISLIITLNMFFQESYQSEMAEQFNRQQLLIAKSVAKSIEGDLQHIEGETLSLVRLLGEGGLSGKTMEESVYTAYVDLSEDLNVTIKILDGNGRAMFSSHGEPANASDIEYFEGSASLPPGKVTYIDRLAQDRKLVLLTPIVKGSSRKGLLIMELSIDTISKKFLAPIKAGIRGHAWMMSGNGTLLYHPTQPKMVGKNLYKADRSCFDCHKSFDVERKILESGDIGFSSYIAPYGEDKLVAFSRAKVANLSWIVCISIPYSEVTFSIRKSMKLHSLLVISIFIATVVGAFAMVMINRQRVKAEEKTKYLEAQKLLEKEIVQTKDYLENLLESTESMIMVLDRDMIIRTVNSAHIRLCNRTKEDIIGKSFFSIFPICDADLRTGAIRGVLEECLTGKSHKLSNYPYALGGETLYLNISINPLVLHGEVAGIILSSSDVTEEVNLKTKIQEYAMRLEEMVVVRTDELKEEKEKLDAIVSAIEGGLCVMDDVDRRVIWANKTLLEWLGEDSFQKITLEKIYGENNIQRAIVDDKMLREVIYHNYGNRKGYFQITSTPLIAPQGHRQSLILIQDVTDIKKMEDRMMQSEKLSALARISAGVAHEIGNPLTSISSYVQILREMDHDEFTRETLDTVAKHITRIADIVRQMASFSKTRESDLRHHDASELVDVTLDLVKYDKRMKGIKINVDVPKGLPPVRVNETQIVQVLLNIILNAADAMANGGSLEIRARELDEEVEISVADTGSGIPVEHLEKIFDPFFTTKEKGTGLGLAVSYNIVKSYQGDIIVESRSEGGTIFRVRLPYYES</sequence>
<dbReference type="GO" id="GO:0005886">
    <property type="term" value="C:plasma membrane"/>
    <property type="evidence" value="ECO:0007669"/>
    <property type="project" value="UniProtKB-SubCell"/>
</dbReference>
<comment type="catalytic activity">
    <reaction evidence="1">
        <text>ATP + protein L-histidine = ADP + protein N-phospho-L-histidine.</text>
        <dbReference type="EC" id="2.7.13.3"/>
    </reaction>
</comment>
<dbReference type="CDD" id="cd12912">
    <property type="entry name" value="PDC2_MCP_like"/>
    <property type="match status" value="1"/>
</dbReference>
<dbReference type="SMART" id="SM00387">
    <property type="entry name" value="HATPase_c"/>
    <property type="match status" value="1"/>
</dbReference>
<keyword evidence="4" id="KW-1003">Cell membrane</keyword>
<dbReference type="EC" id="2.7.13.3" evidence="3"/>
<evidence type="ECO:0000256" key="12">
    <source>
        <dbReference type="ARBA" id="ARBA00023012"/>
    </source>
</evidence>
<dbReference type="Gene3D" id="1.10.287.130">
    <property type="match status" value="1"/>
</dbReference>
<accession>A0A2U3QJK5</accession>
<dbReference type="SMART" id="SM00388">
    <property type="entry name" value="HisKA"/>
    <property type="match status" value="1"/>
</dbReference>
<keyword evidence="9 17" id="KW-0418">Kinase</keyword>
<dbReference type="NCBIfam" id="TIGR00229">
    <property type="entry name" value="sensory_box"/>
    <property type="match status" value="1"/>
</dbReference>
<dbReference type="InterPro" id="IPR003661">
    <property type="entry name" value="HisK_dim/P_dom"/>
</dbReference>
<dbReference type="SUPFAM" id="SSF55785">
    <property type="entry name" value="PYP-like sensor domain (PAS domain)"/>
    <property type="match status" value="2"/>
</dbReference>
<dbReference type="SMART" id="SM00091">
    <property type="entry name" value="PAS"/>
    <property type="match status" value="2"/>
</dbReference>
<dbReference type="AlphaFoldDB" id="A0A2U3QJK5"/>
<feature type="domain" description="Histidine kinase" evidence="15">
    <location>
        <begin position="609"/>
        <end position="815"/>
    </location>
</feature>
<dbReference type="InterPro" id="IPR004358">
    <property type="entry name" value="Sig_transdc_His_kin-like_C"/>
</dbReference>
<evidence type="ECO:0000256" key="5">
    <source>
        <dbReference type="ARBA" id="ARBA00022553"/>
    </source>
</evidence>
<keyword evidence="8" id="KW-0547">Nucleotide-binding</keyword>
<dbReference type="Pfam" id="PF02743">
    <property type="entry name" value="dCache_1"/>
    <property type="match status" value="1"/>
</dbReference>
<dbReference type="PROSITE" id="PS50112">
    <property type="entry name" value="PAS"/>
    <property type="match status" value="1"/>
</dbReference>
<keyword evidence="7 14" id="KW-0812">Transmembrane</keyword>
<reference evidence="18" key="1">
    <citation type="submission" date="2018-03" db="EMBL/GenBank/DDBJ databases">
        <authorList>
            <person name="Zecchin S."/>
        </authorList>
    </citation>
    <scope>NUCLEOTIDE SEQUENCE [LARGE SCALE GENOMIC DNA]</scope>
</reference>
<evidence type="ECO:0000256" key="2">
    <source>
        <dbReference type="ARBA" id="ARBA00004651"/>
    </source>
</evidence>
<dbReference type="SUPFAM" id="SSF55874">
    <property type="entry name" value="ATPase domain of HSP90 chaperone/DNA topoisomerase II/histidine kinase"/>
    <property type="match status" value="1"/>
</dbReference>
<evidence type="ECO:0000256" key="13">
    <source>
        <dbReference type="ARBA" id="ARBA00023136"/>
    </source>
</evidence>
<dbReference type="InterPro" id="IPR000014">
    <property type="entry name" value="PAS"/>
</dbReference>